<dbReference type="FunFam" id="3.50.30.30:FF:000005">
    <property type="entry name" value="subtilisin-like protease SBT1.5"/>
    <property type="match status" value="1"/>
</dbReference>
<dbReference type="CDD" id="cd02120">
    <property type="entry name" value="PA_subtilisin_like"/>
    <property type="match status" value="1"/>
</dbReference>
<feature type="domain" description="Subtilisin-like protease fibronectin type-III" evidence="16">
    <location>
        <begin position="631"/>
        <end position="724"/>
    </location>
</feature>
<feature type="domain" description="PA" evidence="14">
    <location>
        <begin position="395"/>
        <end position="465"/>
    </location>
</feature>
<evidence type="ECO:0000256" key="2">
    <source>
        <dbReference type="ARBA" id="ARBA00011073"/>
    </source>
</evidence>
<keyword evidence="5 12" id="KW-0732">Signal</keyword>
<feature type="chain" id="PRO_5014095387" description="Subtilisin-like protease" evidence="12">
    <location>
        <begin position="30"/>
        <end position="731"/>
    </location>
</feature>
<dbReference type="PROSITE" id="PS51257">
    <property type="entry name" value="PROKAR_LIPOPROTEIN"/>
    <property type="match status" value="1"/>
</dbReference>
<dbReference type="Proteomes" id="UP000008810">
    <property type="component" value="Chromosome 4"/>
</dbReference>
<dbReference type="FunFam" id="3.40.50.200:FF:000006">
    <property type="entry name" value="Subtilisin-like protease SBT1.5"/>
    <property type="match status" value="1"/>
</dbReference>
<evidence type="ECO:0000313" key="18">
    <source>
        <dbReference type="EnsemblPlants" id="KQJ89310"/>
    </source>
</evidence>
<dbReference type="InterPro" id="IPR034197">
    <property type="entry name" value="Peptidases_S8_3"/>
</dbReference>
<dbReference type="PRINTS" id="PR00723">
    <property type="entry name" value="SUBTILISIN"/>
</dbReference>
<evidence type="ECO:0000256" key="4">
    <source>
        <dbReference type="ARBA" id="ARBA00022670"/>
    </source>
</evidence>
<evidence type="ECO:0000256" key="12">
    <source>
        <dbReference type="SAM" id="SignalP"/>
    </source>
</evidence>
<comment type="similarity">
    <text evidence="2 10">Belongs to the peptidase S8 family.</text>
</comment>
<keyword evidence="3" id="KW-0964">Secreted</keyword>
<dbReference type="Gramene" id="KQJ89310">
    <property type="protein sequence ID" value="KQJ89310"/>
    <property type="gene ID" value="BRADI_4g24790v3"/>
</dbReference>
<dbReference type="OMA" id="GEIIRHY"/>
<evidence type="ECO:0008006" key="20">
    <source>
        <dbReference type="Google" id="ProtNLM"/>
    </source>
</evidence>
<dbReference type="HOGENOM" id="CLU_000625_4_6_1"/>
<feature type="region of interest" description="Disordered" evidence="11">
    <location>
        <begin position="205"/>
        <end position="228"/>
    </location>
</feature>
<dbReference type="Gene3D" id="3.40.50.200">
    <property type="entry name" value="Peptidase S8/S53 domain"/>
    <property type="match status" value="1"/>
</dbReference>
<keyword evidence="6 10" id="KW-0378">Hydrolase</keyword>
<evidence type="ECO:0000259" key="14">
    <source>
        <dbReference type="Pfam" id="PF02225"/>
    </source>
</evidence>
<evidence type="ECO:0000256" key="9">
    <source>
        <dbReference type="PIRSR" id="PIRSR615500-1"/>
    </source>
</evidence>
<organism evidence="17">
    <name type="scientific">Brachypodium distachyon</name>
    <name type="common">Purple false brome</name>
    <name type="synonym">Trachynia distachya</name>
    <dbReference type="NCBI Taxonomy" id="15368"/>
    <lineage>
        <taxon>Eukaryota</taxon>
        <taxon>Viridiplantae</taxon>
        <taxon>Streptophyta</taxon>
        <taxon>Embryophyta</taxon>
        <taxon>Tracheophyta</taxon>
        <taxon>Spermatophyta</taxon>
        <taxon>Magnoliopsida</taxon>
        <taxon>Liliopsida</taxon>
        <taxon>Poales</taxon>
        <taxon>Poaceae</taxon>
        <taxon>BOP clade</taxon>
        <taxon>Pooideae</taxon>
        <taxon>Stipodae</taxon>
        <taxon>Brachypodieae</taxon>
        <taxon>Brachypodium</taxon>
    </lineage>
</organism>
<dbReference type="InterPro" id="IPR015500">
    <property type="entry name" value="Peptidase_S8_subtilisin-rel"/>
</dbReference>
<evidence type="ECO:0000259" key="13">
    <source>
        <dbReference type="Pfam" id="PF00082"/>
    </source>
</evidence>
<evidence type="ECO:0000256" key="1">
    <source>
        <dbReference type="ARBA" id="ARBA00004613"/>
    </source>
</evidence>
<dbReference type="InterPro" id="IPR010259">
    <property type="entry name" value="S8pro/Inhibitor_I9"/>
</dbReference>
<evidence type="ECO:0000259" key="16">
    <source>
        <dbReference type="Pfam" id="PF17766"/>
    </source>
</evidence>
<dbReference type="Pfam" id="PF02225">
    <property type="entry name" value="PA"/>
    <property type="match status" value="1"/>
</dbReference>
<dbReference type="InterPro" id="IPR000209">
    <property type="entry name" value="Peptidase_S8/S53_dom"/>
</dbReference>
<proteinExistence type="inferred from homology"/>
<dbReference type="PROSITE" id="PS51892">
    <property type="entry name" value="SUBTILASE"/>
    <property type="match status" value="1"/>
</dbReference>
<dbReference type="GO" id="GO:0006508">
    <property type="term" value="P:proteolysis"/>
    <property type="evidence" value="ECO:0007669"/>
    <property type="project" value="UniProtKB-KW"/>
</dbReference>
<dbReference type="CDD" id="cd04852">
    <property type="entry name" value="Peptidases_S8_3"/>
    <property type="match status" value="1"/>
</dbReference>
<gene>
    <name evidence="17" type="ORF">BRADI_4g24790v3</name>
</gene>
<dbReference type="SUPFAM" id="SSF52743">
    <property type="entry name" value="Subtilisin-like"/>
    <property type="match status" value="1"/>
</dbReference>
<keyword evidence="7 10" id="KW-0720">Serine protease</keyword>
<dbReference type="InterPro" id="IPR037045">
    <property type="entry name" value="S8pro/Inhibitor_I9_sf"/>
</dbReference>
<accession>I1INA3</accession>
<reference evidence="18" key="3">
    <citation type="submission" date="2018-08" db="UniProtKB">
        <authorList>
            <consortium name="EnsemblPlants"/>
        </authorList>
    </citation>
    <scope>IDENTIFICATION</scope>
    <source>
        <strain evidence="18">cv. Bd21</strain>
    </source>
</reference>
<feature type="domain" description="Inhibitor I9" evidence="15">
    <location>
        <begin position="37"/>
        <end position="113"/>
    </location>
</feature>
<dbReference type="InterPro" id="IPR045051">
    <property type="entry name" value="SBT"/>
</dbReference>
<feature type="active site" description="Charge relay system" evidence="9 10">
    <location>
        <position position="219"/>
    </location>
</feature>
<evidence type="ECO:0000256" key="3">
    <source>
        <dbReference type="ARBA" id="ARBA00022525"/>
    </source>
</evidence>
<dbReference type="InterPro" id="IPR036852">
    <property type="entry name" value="Peptidase_S8/S53_dom_sf"/>
</dbReference>
<feature type="active site" description="Charge relay system" evidence="9 10">
    <location>
        <position position="146"/>
    </location>
</feature>
<reference evidence="17 18" key="1">
    <citation type="journal article" date="2010" name="Nature">
        <title>Genome sequencing and analysis of the model grass Brachypodium distachyon.</title>
        <authorList>
            <consortium name="International Brachypodium Initiative"/>
        </authorList>
    </citation>
    <scope>NUCLEOTIDE SEQUENCE [LARGE SCALE GENOMIC DNA]</scope>
    <source>
        <strain evidence="17 18">Bd21</strain>
    </source>
</reference>
<evidence type="ECO:0000256" key="7">
    <source>
        <dbReference type="ARBA" id="ARBA00022825"/>
    </source>
</evidence>
<dbReference type="Gene3D" id="3.30.70.80">
    <property type="entry name" value="Peptidase S8 propeptide/proteinase inhibitor I9"/>
    <property type="match status" value="1"/>
</dbReference>
<dbReference type="Gene3D" id="3.50.30.30">
    <property type="match status" value="1"/>
</dbReference>
<dbReference type="Pfam" id="PF05922">
    <property type="entry name" value="Inhibitor_I9"/>
    <property type="match status" value="1"/>
</dbReference>
<sequence>MPCHGKSRCATILAGVVVAAACIVTAAAAAADAGLSTYIVHMSHSAMPAGEGFTERGDWYASSLRSVSGSAAVLYTYDTLLHGFSARLTRAEAEALEAQPGVLLVNPETRYELLTTRTPEFLGLNDGALVPSSGAASGDVVIGVLDTGVWPESQSYDDAGFGPVPTGWKGECEEGNDFNASACNKKLIGARFFVTGYEASKGALDVSKASRSPRDNDGHGTHTSSTAAGSAVRGADLLGYASGTARGMAPRARVASYKVCWADGCVSSDILKGMEAAVADGVDVLSLSLGGAMSDYYRDSVAVGAFSAMEKGVFVSGAAGNAGPGAATLSNGAPWISTVGAGTLDRDFPAYVTLGNGKTYTGASLYSGKPLPDTPVPFIYAGKASSSNSSRGALCMAGSLIPEKVAGKIVLCDRGINGRVEKGFVVKDAGGVGMVLANTAASGEELAADAHVLPGSGVGEKAGNAMRTYVSSDPNPTATMVFAGTKVGIQPSPVVAAFSSRGPNNVTPGILKPDLIAPGVNILAAWSGSISPSGMARDNRRSSFNIASGTSMSCPHILDVATGRPATPFDIGAGHVDPNKAVDPGLVYDMAATDYVDFLCAINYGPAQIAALAKHSTEGCNTNRTYAVTALNYPSFSVTFPAAGGTEKHTRTLTNVGEPGTYKVAASATEVTVSVEPSTLTFTKAGEKKSYTVSFAAGGKPSGTNGFGRLVWSSDYHVVASPILATWTGPA</sequence>
<dbReference type="GO" id="GO:0005576">
    <property type="term" value="C:extracellular region"/>
    <property type="evidence" value="ECO:0000318"/>
    <property type="project" value="GO_Central"/>
</dbReference>
<name>I1INA3_BRADI</name>
<dbReference type="EnsemblPlants" id="KQJ89310">
    <property type="protein sequence ID" value="KQJ89310"/>
    <property type="gene ID" value="BRADI_4g24790v3"/>
</dbReference>
<evidence type="ECO:0000313" key="19">
    <source>
        <dbReference type="Proteomes" id="UP000008810"/>
    </source>
</evidence>
<feature type="domain" description="Peptidase S8/S53" evidence="13">
    <location>
        <begin position="139"/>
        <end position="557"/>
    </location>
</feature>
<dbReference type="AlphaFoldDB" id="I1INA3"/>
<protein>
    <recommendedName>
        <fullName evidence="20">Subtilisin-like protease</fullName>
    </recommendedName>
</protein>
<evidence type="ECO:0000256" key="8">
    <source>
        <dbReference type="ARBA" id="ARBA00023180"/>
    </source>
</evidence>
<evidence type="ECO:0000259" key="15">
    <source>
        <dbReference type="Pfam" id="PF05922"/>
    </source>
</evidence>
<dbReference type="FunFam" id="3.30.70.80:FF:000003">
    <property type="entry name" value="Subtilisin-like protease SBT1.9"/>
    <property type="match status" value="1"/>
</dbReference>
<dbReference type="GO" id="GO:0004252">
    <property type="term" value="F:serine-type endopeptidase activity"/>
    <property type="evidence" value="ECO:0000318"/>
    <property type="project" value="GO_Central"/>
</dbReference>
<feature type="active site" description="Charge relay system" evidence="9 10">
    <location>
        <position position="551"/>
    </location>
</feature>
<evidence type="ECO:0000256" key="11">
    <source>
        <dbReference type="SAM" id="MobiDB-lite"/>
    </source>
</evidence>
<dbReference type="InterPro" id="IPR041469">
    <property type="entry name" value="Subtilisin-like_FN3"/>
</dbReference>
<dbReference type="EMBL" id="CM000883">
    <property type="protein sequence ID" value="KQJ89310.1"/>
    <property type="molecule type" value="Genomic_DNA"/>
</dbReference>
<reference evidence="17" key="2">
    <citation type="submission" date="2017-06" db="EMBL/GenBank/DDBJ databases">
        <title>WGS assembly of Brachypodium distachyon.</title>
        <authorList>
            <consortium name="The International Brachypodium Initiative"/>
            <person name="Lucas S."/>
            <person name="Harmon-Smith M."/>
            <person name="Lail K."/>
            <person name="Tice H."/>
            <person name="Grimwood J."/>
            <person name="Bruce D."/>
            <person name="Barry K."/>
            <person name="Shu S."/>
            <person name="Lindquist E."/>
            <person name="Wang M."/>
            <person name="Pitluck S."/>
            <person name="Vogel J.P."/>
            <person name="Garvin D.F."/>
            <person name="Mockler T.C."/>
            <person name="Schmutz J."/>
            <person name="Rokhsar D."/>
            <person name="Bevan M.W."/>
        </authorList>
    </citation>
    <scope>NUCLEOTIDE SEQUENCE</scope>
    <source>
        <strain evidence="17">Bd21</strain>
    </source>
</reference>
<dbReference type="Pfam" id="PF17766">
    <property type="entry name" value="fn3_6"/>
    <property type="match status" value="1"/>
</dbReference>
<dbReference type="Pfam" id="PF00082">
    <property type="entry name" value="Peptidase_S8"/>
    <property type="match status" value="1"/>
</dbReference>
<keyword evidence="8" id="KW-0325">Glycoprotein</keyword>
<dbReference type="OrthoDB" id="206201at2759"/>
<dbReference type="eggNOG" id="ENOG502QUSV">
    <property type="taxonomic scope" value="Eukaryota"/>
</dbReference>
<dbReference type="Gene3D" id="2.60.40.2310">
    <property type="match status" value="1"/>
</dbReference>
<dbReference type="GO" id="GO:0048731">
    <property type="term" value="P:system development"/>
    <property type="evidence" value="ECO:0007669"/>
    <property type="project" value="UniProtKB-ARBA"/>
</dbReference>
<evidence type="ECO:0000256" key="10">
    <source>
        <dbReference type="PROSITE-ProRule" id="PRU01240"/>
    </source>
</evidence>
<keyword evidence="19" id="KW-1185">Reference proteome</keyword>
<feature type="signal peptide" evidence="12">
    <location>
        <begin position="1"/>
        <end position="29"/>
    </location>
</feature>
<keyword evidence="4 10" id="KW-0645">Protease</keyword>
<dbReference type="InParanoid" id="I1INA3"/>
<evidence type="ECO:0000313" key="17">
    <source>
        <dbReference type="EMBL" id="KQJ89310.1"/>
    </source>
</evidence>
<evidence type="ECO:0000256" key="6">
    <source>
        <dbReference type="ARBA" id="ARBA00022801"/>
    </source>
</evidence>
<dbReference type="PANTHER" id="PTHR10795">
    <property type="entry name" value="PROPROTEIN CONVERTASE SUBTILISIN/KEXIN"/>
    <property type="match status" value="1"/>
</dbReference>
<dbReference type="InterPro" id="IPR003137">
    <property type="entry name" value="PA_domain"/>
</dbReference>
<comment type="subcellular location">
    <subcellularLocation>
        <location evidence="1">Secreted</location>
    </subcellularLocation>
</comment>
<evidence type="ECO:0000256" key="5">
    <source>
        <dbReference type="ARBA" id="ARBA00022729"/>
    </source>
</evidence>